<keyword evidence="3" id="KW-1185">Reference proteome</keyword>
<feature type="domain" description="Lipoyl-binding" evidence="1">
    <location>
        <begin position="85"/>
        <end position="147"/>
    </location>
</feature>
<gene>
    <name evidence="2" type="ORF">CCR75_001811</name>
</gene>
<dbReference type="GO" id="GO:0045254">
    <property type="term" value="C:pyruvate dehydrogenase complex"/>
    <property type="evidence" value="ECO:0007669"/>
    <property type="project" value="InterPro"/>
</dbReference>
<dbReference type="OrthoDB" id="537444at2759"/>
<dbReference type="Proteomes" id="UP000294530">
    <property type="component" value="Unassembled WGS sequence"/>
</dbReference>
<evidence type="ECO:0000313" key="2">
    <source>
        <dbReference type="EMBL" id="TDH65634.1"/>
    </source>
</evidence>
<dbReference type="Gene3D" id="2.40.50.100">
    <property type="match status" value="1"/>
</dbReference>
<comment type="caution">
    <text evidence="2">The sequence shown here is derived from an EMBL/GenBank/DDBJ whole genome shotgun (WGS) entry which is preliminary data.</text>
</comment>
<protein>
    <recommendedName>
        <fullName evidence="1">Lipoyl-binding domain-containing protein</fullName>
    </recommendedName>
</protein>
<organism evidence="2 3">
    <name type="scientific">Bremia lactucae</name>
    <name type="common">Lettuce downy mildew</name>
    <dbReference type="NCBI Taxonomy" id="4779"/>
    <lineage>
        <taxon>Eukaryota</taxon>
        <taxon>Sar</taxon>
        <taxon>Stramenopiles</taxon>
        <taxon>Oomycota</taxon>
        <taxon>Peronosporomycetes</taxon>
        <taxon>Peronosporales</taxon>
        <taxon>Peronosporaceae</taxon>
        <taxon>Bremia</taxon>
    </lineage>
</organism>
<dbReference type="GO" id="GO:0006086">
    <property type="term" value="P:pyruvate decarboxylation to acetyl-CoA"/>
    <property type="evidence" value="ECO:0007669"/>
    <property type="project" value="InterPro"/>
</dbReference>
<dbReference type="GeneID" id="94345583"/>
<sequence>MLLAIRPRKRHGLALTSSLIGKNGERFFELFSSGRSNKDKHNPTTLPSHVKFRMPDLNFKVRRNILRLMRRKQLNLMQEVGCGDEEIKLTKWYVREGATVKDGTHMCEIDTPDLSFQLESGDEGFVAQLLVAEGTTNISPNQPLAIIVPSVKNIESFRYGPLNVSNTVEAEEEAAISSSVATSSERLSSSDVLRMLNKLQKEGLFGNESKLKLLKSLARKSDERLLTTFKASYVDGLVKDSAFDKAFFVENALELAEEAAVSRIAN</sequence>
<dbReference type="RefSeq" id="XP_067815133.1">
    <property type="nucleotide sequence ID" value="XM_067959912.1"/>
</dbReference>
<proteinExistence type="predicted"/>
<dbReference type="GO" id="GO:0005739">
    <property type="term" value="C:mitochondrion"/>
    <property type="evidence" value="ECO:0007669"/>
    <property type="project" value="TreeGrafter"/>
</dbReference>
<dbReference type="PANTHER" id="PTHR23151:SF90">
    <property type="entry name" value="DIHYDROLIPOYLLYSINE-RESIDUE ACETYLTRANSFERASE COMPONENT OF PYRUVATE DEHYDROGENASE COMPLEX, MITOCHONDRIAL-RELATED"/>
    <property type="match status" value="1"/>
</dbReference>
<evidence type="ECO:0000313" key="3">
    <source>
        <dbReference type="Proteomes" id="UP000294530"/>
    </source>
</evidence>
<dbReference type="InterPro" id="IPR011053">
    <property type="entry name" value="Single_hybrid_motif"/>
</dbReference>
<dbReference type="PANTHER" id="PTHR23151">
    <property type="entry name" value="DIHYDROLIPOAMIDE ACETYL/SUCCINYL-TRANSFERASE-RELATED"/>
    <property type="match status" value="1"/>
</dbReference>
<dbReference type="CDD" id="cd06849">
    <property type="entry name" value="lipoyl_domain"/>
    <property type="match status" value="1"/>
</dbReference>
<dbReference type="InterPro" id="IPR045257">
    <property type="entry name" value="E2/Pdx1"/>
</dbReference>
<evidence type="ECO:0000259" key="1">
    <source>
        <dbReference type="Pfam" id="PF00364"/>
    </source>
</evidence>
<dbReference type="KEGG" id="blac:94345583"/>
<name>A0A976FFP7_BRELC</name>
<dbReference type="SUPFAM" id="SSF51230">
    <property type="entry name" value="Single hybrid motif"/>
    <property type="match status" value="1"/>
</dbReference>
<dbReference type="Pfam" id="PF00364">
    <property type="entry name" value="Biotin_lipoyl"/>
    <property type="match status" value="1"/>
</dbReference>
<dbReference type="EMBL" id="SHOA02000002">
    <property type="protein sequence ID" value="TDH65634.1"/>
    <property type="molecule type" value="Genomic_DNA"/>
</dbReference>
<reference evidence="2 3" key="1">
    <citation type="journal article" date="2021" name="Genome Biol.">
        <title>AFLAP: assembly-free linkage analysis pipeline using k-mers from genome sequencing data.</title>
        <authorList>
            <person name="Fletcher K."/>
            <person name="Zhang L."/>
            <person name="Gil J."/>
            <person name="Han R."/>
            <person name="Cavanaugh K."/>
            <person name="Michelmore R."/>
        </authorList>
    </citation>
    <scope>NUCLEOTIDE SEQUENCE [LARGE SCALE GENOMIC DNA]</scope>
    <source>
        <strain evidence="2 3">SF5</strain>
    </source>
</reference>
<accession>A0A976FFP7</accession>
<dbReference type="InterPro" id="IPR000089">
    <property type="entry name" value="Biotin_lipoyl"/>
</dbReference>
<dbReference type="AlphaFoldDB" id="A0A976FFP7"/>